<reference evidence="2 3" key="1">
    <citation type="submission" date="2018-04" db="EMBL/GenBank/DDBJ databases">
        <authorList>
            <person name="Vogel A."/>
        </authorList>
    </citation>
    <scope>NUCLEOTIDE SEQUENCE [LARGE SCALE GENOMIC DNA]</scope>
</reference>
<dbReference type="AlphaFoldDB" id="A0A484LIB6"/>
<dbReference type="GO" id="GO:0006893">
    <property type="term" value="P:Golgi to plasma membrane transport"/>
    <property type="evidence" value="ECO:0007669"/>
    <property type="project" value="TreeGrafter"/>
</dbReference>
<dbReference type="OrthoDB" id="272977at2759"/>
<dbReference type="GO" id="GO:0006612">
    <property type="term" value="P:protein targeting to membrane"/>
    <property type="evidence" value="ECO:0007669"/>
    <property type="project" value="UniProtKB-UniRule"/>
</dbReference>
<dbReference type="GO" id="GO:0000145">
    <property type="term" value="C:exocyst"/>
    <property type="evidence" value="ECO:0007669"/>
    <property type="project" value="UniProtKB-UniRule"/>
</dbReference>
<evidence type="ECO:0000256" key="1">
    <source>
        <dbReference type="RuleBase" id="RU367079"/>
    </source>
</evidence>
<keyword evidence="3" id="KW-1185">Reference proteome</keyword>
<comment type="similarity">
    <text evidence="1">Belongs to the SEC8 family.</text>
</comment>
<gene>
    <name evidence="2" type="ORF">CCAM_LOCUS17907</name>
</gene>
<dbReference type="PANTHER" id="PTHR14146:SF0">
    <property type="entry name" value="EXOCYST COMPLEX COMPONENT 4"/>
    <property type="match status" value="1"/>
</dbReference>
<feature type="non-terminal residue" evidence="2">
    <location>
        <position position="1"/>
    </location>
</feature>
<feature type="non-terminal residue" evidence="2">
    <location>
        <position position="58"/>
    </location>
</feature>
<keyword evidence="1" id="KW-0813">Transport</keyword>
<accession>A0A484LIB6</accession>
<dbReference type="EMBL" id="OOIL02001491">
    <property type="protein sequence ID" value="VFQ76131.1"/>
    <property type="molecule type" value="Genomic_DNA"/>
</dbReference>
<sequence>VLGWAQAIPKFAVGLVSYVQSFLERAYERCRTSYMEAVLEKQSYMLIGRYDIKNLMRL</sequence>
<dbReference type="Proteomes" id="UP000595140">
    <property type="component" value="Unassembled WGS sequence"/>
</dbReference>
<comment type="function">
    <text evidence="1">Component of the exocyst complex involved in the docking of exocytic vesicles with fusion sites on the plasma membrane.</text>
</comment>
<dbReference type="GO" id="GO:0015031">
    <property type="term" value="P:protein transport"/>
    <property type="evidence" value="ECO:0007669"/>
    <property type="project" value="UniProtKB-KW"/>
</dbReference>
<keyword evidence="1" id="KW-0268">Exocytosis</keyword>
<name>A0A484LIB6_9ASTE</name>
<proteinExistence type="inferred from homology"/>
<dbReference type="GO" id="GO:0090522">
    <property type="term" value="P:vesicle tethering involved in exocytosis"/>
    <property type="evidence" value="ECO:0007669"/>
    <property type="project" value="UniProtKB-UniRule"/>
</dbReference>
<dbReference type="InterPro" id="IPR039682">
    <property type="entry name" value="Sec8/EXOC4"/>
</dbReference>
<dbReference type="PANTHER" id="PTHR14146">
    <property type="entry name" value="EXOCYST COMPLEX COMPONENT 4"/>
    <property type="match status" value="1"/>
</dbReference>
<keyword evidence="1" id="KW-0653">Protein transport</keyword>
<evidence type="ECO:0000313" key="3">
    <source>
        <dbReference type="Proteomes" id="UP000595140"/>
    </source>
</evidence>
<organism evidence="2 3">
    <name type="scientific">Cuscuta campestris</name>
    <dbReference type="NCBI Taxonomy" id="132261"/>
    <lineage>
        <taxon>Eukaryota</taxon>
        <taxon>Viridiplantae</taxon>
        <taxon>Streptophyta</taxon>
        <taxon>Embryophyta</taxon>
        <taxon>Tracheophyta</taxon>
        <taxon>Spermatophyta</taxon>
        <taxon>Magnoliopsida</taxon>
        <taxon>eudicotyledons</taxon>
        <taxon>Gunneridae</taxon>
        <taxon>Pentapetalae</taxon>
        <taxon>asterids</taxon>
        <taxon>lamiids</taxon>
        <taxon>Solanales</taxon>
        <taxon>Convolvulaceae</taxon>
        <taxon>Cuscuteae</taxon>
        <taxon>Cuscuta</taxon>
        <taxon>Cuscuta subgen. Grammica</taxon>
        <taxon>Cuscuta sect. Cleistogrammica</taxon>
    </lineage>
</organism>
<protein>
    <recommendedName>
        <fullName evidence="1">Exocyst complex component Sec8</fullName>
    </recommendedName>
</protein>
<evidence type="ECO:0000313" key="2">
    <source>
        <dbReference type="EMBL" id="VFQ76131.1"/>
    </source>
</evidence>